<evidence type="ECO:0008006" key="3">
    <source>
        <dbReference type="Google" id="ProtNLM"/>
    </source>
</evidence>
<evidence type="ECO:0000313" key="2">
    <source>
        <dbReference type="Proteomes" id="UP000575985"/>
    </source>
</evidence>
<comment type="caution">
    <text evidence="1">The sequence shown here is derived from an EMBL/GenBank/DDBJ whole genome shotgun (WGS) entry which is preliminary data.</text>
</comment>
<accession>A0A853BXS4</accession>
<dbReference type="EMBL" id="JACCFO010000002">
    <property type="protein sequence ID" value="NYI99291.1"/>
    <property type="molecule type" value="Genomic_DNA"/>
</dbReference>
<evidence type="ECO:0000313" key="1">
    <source>
        <dbReference type="EMBL" id="NYI99291.1"/>
    </source>
</evidence>
<dbReference type="RefSeq" id="WP_179770952.1">
    <property type="nucleotide sequence ID" value="NZ_JACCFO010000002.1"/>
</dbReference>
<dbReference type="Proteomes" id="UP000575985">
    <property type="component" value="Unassembled WGS sequence"/>
</dbReference>
<gene>
    <name evidence="1" type="ORF">HNR12_005645</name>
</gene>
<dbReference type="AlphaFoldDB" id="A0A853BXS4"/>
<name>A0A853BXS4_9ACTN</name>
<keyword evidence="2" id="KW-1185">Reference proteome</keyword>
<proteinExistence type="predicted"/>
<sequence length="215" mass="21102">MSARTRTLTTPAAGEGLEVALTATAAEVIVEAVEGLEEARAEVAGPPEVLGAVTADRSGAAWHLTVPALTRAAGHIIQAGDIGSIIVGGDVHVAGIHTGQGGVTVLSGVRGGGAAEVSVRLRVPAGTRLRTRLASGSVVTSGPLSAVDHDGDAARVEVGAAGEVVAATRSGAVRVAGTTGRIRVTTAVGNIDVAAAPGADVEAHSQVGDVRVRTA</sequence>
<reference evidence="1 2" key="1">
    <citation type="submission" date="2020-07" db="EMBL/GenBank/DDBJ databases">
        <title>Sequencing the genomes of 1000 actinobacteria strains.</title>
        <authorList>
            <person name="Klenk H.-P."/>
        </authorList>
    </citation>
    <scope>NUCLEOTIDE SEQUENCE [LARGE SCALE GENOMIC DNA]</scope>
    <source>
        <strain evidence="1 2">DSM 45927</strain>
    </source>
</reference>
<protein>
    <recommendedName>
        <fullName evidence="3">Adhesin domain-containing protein</fullName>
    </recommendedName>
</protein>
<organism evidence="1 2">
    <name type="scientific">Streptomonospora nanhaiensis</name>
    <dbReference type="NCBI Taxonomy" id="1323731"/>
    <lineage>
        <taxon>Bacteria</taxon>
        <taxon>Bacillati</taxon>
        <taxon>Actinomycetota</taxon>
        <taxon>Actinomycetes</taxon>
        <taxon>Streptosporangiales</taxon>
        <taxon>Nocardiopsidaceae</taxon>
        <taxon>Streptomonospora</taxon>
    </lineage>
</organism>